<sequence>MKLYYAPGACSLATHIALNAGDLPHTLEKVDLKAKTTENGADFSAINPKGYVPALELDDGAILTENIAVLSYVGSLMPALFPAEGMARWRTLETLAFISTELHKSFKPLFNPAASEAEKDEAKQTLGKRFALMEQQLGGRDFLIGDGLTVADCYLFVTLFWAREKFGLDLPAGLATYYAALRDHPAVAKALAEEKLG</sequence>
<name>A0A558RBM9_9SPHN</name>
<protein>
    <submittedName>
        <fullName evidence="3">Glutathione transferase GstA</fullName>
    </submittedName>
</protein>
<dbReference type="InterPro" id="IPR010987">
    <property type="entry name" value="Glutathione-S-Trfase_C-like"/>
</dbReference>
<dbReference type="Pfam" id="PF00043">
    <property type="entry name" value="GST_C"/>
    <property type="match status" value="1"/>
</dbReference>
<dbReference type="CDD" id="cd03057">
    <property type="entry name" value="GST_N_Beta"/>
    <property type="match status" value="1"/>
</dbReference>
<keyword evidence="3" id="KW-0808">Transferase</keyword>
<dbReference type="PANTHER" id="PTHR44051:SF8">
    <property type="entry name" value="GLUTATHIONE S-TRANSFERASE GSTA"/>
    <property type="match status" value="1"/>
</dbReference>
<gene>
    <name evidence="3" type="ORF">FOY91_03050</name>
</gene>
<dbReference type="Gene3D" id="1.20.1050.10">
    <property type="match status" value="1"/>
</dbReference>
<dbReference type="CDD" id="cd03188">
    <property type="entry name" value="GST_C_Beta"/>
    <property type="match status" value="1"/>
</dbReference>
<evidence type="ECO:0000259" key="2">
    <source>
        <dbReference type="PROSITE" id="PS50405"/>
    </source>
</evidence>
<proteinExistence type="predicted"/>
<dbReference type="SFLD" id="SFLDG00358">
    <property type="entry name" value="Main_(cytGST)"/>
    <property type="match status" value="1"/>
</dbReference>
<dbReference type="EMBL" id="VNIM01000006">
    <property type="protein sequence ID" value="TVV76857.1"/>
    <property type="molecule type" value="Genomic_DNA"/>
</dbReference>
<dbReference type="SUPFAM" id="SSF47616">
    <property type="entry name" value="GST C-terminal domain-like"/>
    <property type="match status" value="1"/>
</dbReference>
<evidence type="ECO:0000313" key="3">
    <source>
        <dbReference type="EMBL" id="TVV76857.1"/>
    </source>
</evidence>
<dbReference type="InterPro" id="IPR004046">
    <property type="entry name" value="GST_C"/>
</dbReference>
<comment type="caution">
    <text evidence="3">The sequence shown here is derived from an EMBL/GenBank/DDBJ whole genome shotgun (WGS) entry which is preliminary data.</text>
</comment>
<dbReference type="InterPro" id="IPR036249">
    <property type="entry name" value="Thioredoxin-like_sf"/>
</dbReference>
<dbReference type="Pfam" id="PF13409">
    <property type="entry name" value="GST_N_2"/>
    <property type="match status" value="1"/>
</dbReference>
<feature type="domain" description="GST N-terminal" evidence="1">
    <location>
        <begin position="1"/>
        <end position="81"/>
    </location>
</feature>
<dbReference type="PROSITE" id="PS50404">
    <property type="entry name" value="GST_NTER"/>
    <property type="match status" value="1"/>
</dbReference>
<dbReference type="OrthoDB" id="7583243at2"/>
<dbReference type="Gene3D" id="3.40.30.10">
    <property type="entry name" value="Glutaredoxin"/>
    <property type="match status" value="1"/>
</dbReference>
<dbReference type="InterPro" id="IPR040079">
    <property type="entry name" value="Glutathione_S-Trfase"/>
</dbReference>
<dbReference type="Proteomes" id="UP000318681">
    <property type="component" value="Unassembled WGS sequence"/>
</dbReference>
<dbReference type="SFLD" id="SFLDS00019">
    <property type="entry name" value="Glutathione_Transferase_(cytos"/>
    <property type="match status" value="1"/>
</dbReference>
<dbReference type="PROSITE" id="PS50405">
    <property type="entry name" value="GST_CTER"/>
    <property type="match status" value="1"/>
</dbReference>
<organism evidence="3 4">
    <name type="scientific">Alterirhizorhabdus solaris</name>
    <dbReference type="NCBI Taxonomy" id="2529389"/>
    <lineage>
        <taxon>Bacteria</taxon>
        <taxon>Pseudomonadati</taxon>
        <taxon>Pseudomonadota</taxon>
        <taxon>Alphaproteobacteria</taxon>
        <taxon>Sphingomonadales</taxon>
        <taxon>Rhizorhabdaceae</taxon>
        <taxon>Alterirhizorhabdus</taxon>
    </lineage>
</organism>
<dbReference type="InterPro" id="IPR036282">
    <property type="entry name" value="Glutathione-S-Trfase_C_sf"/>
</dbReference>
<accession>A0A558RBM9</accession>
<dbReference type="SUPFAM" id="SSF52833">
    <property type="entry name" value="Thioredoxin-like"/>
    <property type="match status" value="1"/>
</dbReference>
<evidence type="ECO:0000313" key="4">
    <source>
        <dbReference type="Proteomes" id="UP000318681"/>
    </source>
</evidence>
<dbReference type="AlphaFoldDB" id="A0A558RBM9"/>
<keyword evidence="4" id="KW-1185">Reference proteome</keyword>
<evidence type="ECO:0000259" key="1">
    <source>
        <dbReference type="PROSITE" id="PS50404"/>
    </source>
</evidence>
<dbReference type="InterPro" id="IPR004045">
    <property type="entry name" value="Glutathione_S-Trfase_N"/>
</dbReference>
<dbReference type="GO" id="GO:0016740">
    <property type="term" value="F:transferase activity"/>
    <property type="evidence" value="ECO:0007669"/>
    <property type="project" value="UniProtKB-KW"/>
</dbReference>
<dbReference type="PANTHER" id="PTHR44051">
    <property type="entry name" value="GLUTATHIONE S-TRANSFERASE-RELATED"/>
    <property type="match status" value="1"/>
</dbReference>
<reference evidence="3 4" key="1">
    <citation type="submission" date="2019-07" db="EMBL/GenBank/DDBJ databases">
        <title>Sphingomonas solaris sp. nov., isolated from a solar panel from Boston, Massachusetts.</title>
        <authorList>
            <person name="Tanner K."/>
            <person name="Pascual J."/>
            <person name="Mancuso C."/>
            <person name="Pereto J."/>
            <person name="Khalil A."/>
            <person name="Vilanova C."/>
        </authorList>
    </citation>
    <scope>NUCLEOTIDE SEQUENCE [LARGE SCALE GENOMIC DNA]</scope>
    <source>
        <strain evidence="3 4">R4DWN</strain>
    </source>
</reference>
<feature type="domain" description="GST C-terminal" evidence="2">
    <location>
        <begin position="84"/>
        <end position="197"/>
    </location>
</feature>
<dbReference type="SFLD" id="SFLDG01150">
    <property type="entry name" value="Main.1:_Beta-like"/>
    <property type="match status" value="1"/>
</dbReference>
<dbReference type="RefSeq" id="WP_145147997.1">
    <property type="nucleotide sequence ID" value="NZ_VNIM01000006.1"/>
</dbReference>